<dbReference type="EMBL" id="JMCC02000008">
    <property type="protein sequence ID" value="KIG18885.1"/>
    <property type="molecule type" value="Genomic_DNA"/>
</dbReference>
<keyword evidence="3" id="KW-0560">Oxidoreductase</keyword>
<evidence type="ECO:0000256" key="3">
    <source>
        <dbReference type="ARBA" id="ARBA00023002"/>
    </source>
</evidence>
<proteinExistence type="inferred from homology"/>
<dbReference type="GO" id="GO:0016491">
    <property type="term" value="F:oxidoreductase activity"/>
    <property type="evidence" value="ECO:0007669"/>
    <property type="project" value="UniProtKB-KW"/>
</dbReference>
<dbReference type="PANTHER" id="PTHR13887:SF14">
    <property type="entry name" value="DISULFIDE BOND FORMATION PROTEIN D"/>
    <property type="match status" value="1"/>
</dbReference>
<dbReference type="InterPro" id="IPR036249">
    <property type="entry name" value="Thioredoxin-like_sf"/>
</dbReference>
<evidence type="ECO:0000256" key="5">
    <source>
        <dbReference type="ARBA" id="ARBA00023284"/>
    </source>
</evidence>
<protein>
    <submittedName>
        <fullName evidence="7">DSBA thioredoxin domain protein</fullName>
    </submittedName>
</protein>
<keyword evidence="2" id="KW-0732">Signal</keyword>
<evidence type="ECO:0000256" key="4">
    <source>
        <dbReference type="ARBA" id="ARBA00023157"/>
    </source>
</evidence>
<sequence length="475" mass="52414">MLGMRSAAAWARPAFGVILFLCAWVLACHQPTANITPSTPSTPPAAEPSGFADAPSVIVEAPVRAPVGPVLDWRLVGSDLAHLIEGERYRVDYDGDHPWAGASTPLVTIVMFYDYQCPYSQRLNGVMLDLLQRYPQRLRVVWRQFPLDMHAQAKFASAVALAAHGQGQFAFMHEWLFANNRALSPETIAQQIVGAGIDTQRLLAEVSNNFHAERVEADIAFGQAFAVRSTPSFFVNGRPFRGARSLEEVDAIVREELLVAERLLQAGAPPDQVWARILAASAAERAADVRPTTTPAPPPIPTQRFATQLSGLPERGANKPKIQILMCGDFDCPFCQRSTATLQQLLQDHKGDLAVYFRHHPLAFHTTARAAHRAAVAAENQGQFWPMFDALYANQKQRSDAELEDMAKQLGLDIKRFRRDIADPKTDERIDEQAAFCEQDLDAKGTPTFFINGLVLTGAQPIAAFEQIIQQELSP</sequence>
<dbReference type="SUPFAM" id="SSF52833">
    <property type="entry name" value="Thioredoxin-like"/>
    <property type="match status" value="2"/>
</dbReference>
<dbReference type="Gene3D" id="3.40.30.10">
    <property type="entry name" value="Glutaredoxin"/>
    <property type="match status" value="2"/>
</dbReference>
<evidence type="ECO:0000256" key="1">
    <source>
        <dbReference type="ARBA" id="ARBA00005791"/>
    </source>
</evidence>
<dbReference type="AlphaFoldDB" id="A0A0C2DBR9"/>
<evidence type="ECO:0000256" key="2">
    <source>
        <dbReference type="ARBA" id="ARBA00022729"/>
    </source>
</evidence>
<organism evidence="7 8">
    <name type="scientific">Enhygromyxa salina</name>
    <dbReference type="NCBI Taxonomy" id="215803"/>
    <lineage>
        <taxon>Bacteria</taxon>
        <taxon>Pseudomonadati</taxon>
        <taxon>Myxococcota</taxon>
        <taxon>Polyangia</taxon>
        <taxon>Nannocystales</taxon>
        <taxon>Nannocystaceae</taxon>
        <taxon>Enhygromyxa</taxon>
    </lineage>
</organism>
<comment type="similarity">
    <text evidence="1">Belongs to the thioredoxin family. DsbA subfamily.</text>
</comment>
<keyword evidence="5" id="KW-0676">Redox-active center</keyword>
<evidence type="ECO:0000313" key="7">
    <source>
        <dbReference type="EMBL" id="KIG18885.1"/>
    </source>
</evidence>
<feature type="domain" description="Thioredoxin" evidence="6">
    <location>
        <begin position="280"/>
        <end position="474"/>
    </location>
</feature>
<reference evidence="7 8" key="1">
    <citation type="submission" date="2014-12" db="EMBL/GenBank/DDBJ databases">
        <title>Genome assembly of Enhygromyxa salina DSM 15201.</title>
        <authorList>
            <person name="Sharma G."/>
            <person name="Subramanian S."/>
        </authorList>
    </citation>
    <scope>NUCLEOTIDE SEQUENCE [LARGE SCALE GENOMIC DNA]</scope>
    <source>
        <strain evidence="7 8">DSM 15201</strain>
    </source>
</reference>
<dbReference type="Proteomes" id="UP000031599">
    <property type="component" value="Unassembled WGS sequence"/>
</dbReference>
<dbReference type="Pfam" id="PF13462">
    <property type="entry name" value="Thioredoxin_4"/>
    <property type="match status" value="2"/>
</dbReference>
<dbReference type="InterPro" id="IPR012336">
    <property type="entry name" value="Thioredoxin-like_fold"/>
</dbReference>
<name>A0A0C2DBR9_9BACT</name>
<evidence type="ECO:0000259" key="6">
    <source>
        <dbReference type="PROSITE" id="PS51352"/>
    </source>
</evidence>
<gene>
    <name evidence="7" type="ORF">DB30_07221</name>
</gene>
<keyword evidence="4" id="KW-1015">Disulfide bond</keyword>
<feature type="domain" description="Thioredoxin" evidence="6">
    <location>
        <begin position="43"/>
        <end position="258"/>
    </location>
</feature>
<evidence type="ECO:0000313" key="8">
    <source>
        <dbReference type="Proteomes" id="UP000031599"/>
    </source>
</evidence>
<accession>A0A0C2DBR9</accession>
<dbReference type="PROSITE" id="PS51352">
    <property type="entry name" value="THIOREDOXIN_2"/>
    <property type="match status" value="2"/>
</dbReference>
<dbReference type="PANTHER" id="PTHR13887">
    <property type="entry name" value="GLUTATHIONE S-TRANSFERASE KAPPA"/>
    <property type="match status" value="1"/>
</dbReference>
<comment type="caution">
    <text evidence="7">The sequence shown here is derived from an EMBL/GenBank/DDBJ whole genome shotgun (WGS) entry which is preliminary data.</text>
</comment>
<dbReference type="PROSITE" id="PS51257">
    <property type="entry name" value="PROKAR_LIPOPROTEIN"/>
    <property type="match status" value="1"/>
</dbReference>
<dbReference type="InterPro" id="IPR013766">
    <property type="entry name" value="Thioredoxin_domain"/>
</dbReference>